<keyword evidence="1" id="KW-1133">Transmembrane helix</keyword>
<evidence type="ECO:0000313" key="2">
    <source>
        <dbReference type="EMBL" id="KAK3354242.1"/>
    </source>
</evidence>
<reference evidence="2" key="1">
    <citation type="journal article" date="2023" name="Mol. Phylogenet. Evol.">
        <title>Genome-scale phylogeny and comparative genomics of the fungal order Sordariales.</title>
        <authorList>
            <person name="Hensen N."/>
            <person name="Bonometti L."/>
            <person name="Westerberg I."/>
            <person name="Brannstrom I.O."/>
            <person name="Guillou S."/>
            <person name="Cros-Aarteil S."/>
            <person name="Calhoun S."/>
            <person name="Haridas S."/>
            <person name="Kuo A."/>
            <person name="Mondo S."/>
            <person name="Pangilinan J."/>
            <person name="Riley R."/>
            <person name="LaButti K."/>
            <person name="Andreopoulos B."/>
            <person name="Lipzen A."/>
            <person name="Chen C."/>
            <person name="Yan M."/>
            <person name="Daum C."/>
            <person name="Ng V."/>
            <person name="Clum A."/>
            <person name="Steindorff A."/>
            <person name="Ohm R.A."/>
            <person name="Martin F."/>
            <person name="Silar P."/>
            <person name="Natvig D.O."/>
            <person name="Lalanne C."/>
            <person name="Gautier V."/>
            <person name="Ament-Velasquez S.L."/>
            <person name="Kruys A."/>
            <person name="Hutchinson M.I."/>
            <person name="Powell A.J."/>
            <person name="Barry K."/>
            <person name="Miller A.N."/>
            <person name="Grigoriev I.V."/>
            <person name="Debuchy R."/>
            <person name="Gladieux P."/>
            <person name="Hiltunen Thoren M."/>
            <person name="Johannesson H."/>
        </authorList>
    </citation>
    <scope>NUCLEOTIDE SEQUENCE</scope>
    <source>
        <strain evidence="2">CBS 560.94</strain>
    </source>
</reference>
<evidence type="ECO:0000256" key="1">
    <source>
        <dbReference type="SAM" id="Phobius"/>
    </source>
</evidence>
<feature type="transmembrane region" description="Helical" evidence="1">
    <location>
        <begin position="12"/>
        <end position="30"/>
    </location>
</feature>
<keyword evidence="1" id="KW-0812">Transmembrane</keyword>
<comment type="caution">
    <text evidence="2">The sequence shown here is derived from an EMBL/GenBank/DDBJ whole genome shotgun (WGS) entry which is preliminary data.</text>
</comment>
<feature type="transmembrane region" description="Helical" evidence="1">
    <location>
        <begin position="85"/>
        <end position="110"/>
    </location>
</feature>
<dbReference type="AlphaFoldDB" id="A0AAE0JMA9"/>
<evidence type="ECO:0008006" key="4">
    <source>
        <dbReference type="Google" id="ProtNLM"/>
    </source>
</evidence>
<reference evidence="2" key="2">
    <citation type="submission" date="2023-06" db="EMBL/GenBank/DDBJ databases">
        <authorList>
            <consortium name="Lawrence Berkeley National Laboratory"/>
            <person name="Haridas S."/>
            <person name="Hensen N."/>
            <person name="Bonometti L."/>
            <person name="Westerberg I."/>
            <person name="Brannstrom I.O."/>
            <person name="Guillou S."/>
            <person name="Cros-Aarteil S."/>
            <person name="Calhoun S."/>
            <person name="Kuo A."/>
            <person name="Mondo S."/>
            <person name="Pangilinan J."/>
            <person name="Riley R."/>
            <person name="Labutti K."/>
            <person name="Andreopoulos B."/>
            <person name="Lipzen A."/>
            <person name="Chen C."/>
            <person name="Yanf M."/>
            <person name="Daum C."/>
            <person name="Ng V."/>
            <person name="Clum A."/>
            <person name="Steindorff A."/>
            <person name="Ohm R."/>
            <person name="Martin F."/>
            <person name="Silar P."/>
            <person name="Natvig D."/>
            <person name="Lalanne C."/>
            <person name="Gautier V."/>
            <person name="Ament-Velasquez S.L."/>
            <person name="Kruys A."/>
            <person name="Hutchinson M.I."/>
            <person name="Powell A.J."/>
            <person name="Barry K."/>
            <person name="Miller A.N."/>
            <person name="Grigoriev I.V."/>
            <person name="Debuchy R."/>
            <person name="Gladieux P."/>
            <person name="Thoren M.H."/>
            <person name="Johannesson H."/>
        </authorList>
    </citation>
    <scope>NUCLEOTIDE SEQUENCE</scope>
    <source>
        <strain evidence="2">CBS 560.94</strain>
    </source>
</reference>
<accession>A0AAE0JMA9</accession>
<organism evidence="2 3">
    <name type="scientific">Neurospora tetraspora</name>
    <dbReference type="NCBI Taxonomy" id="94610"/>
    <lineage>
        <taxon>Eukaryota</taxon>
        <taxon>Fungi</taxon>
        <taxon>Dikarya</taxon>
        <taxon>Ascomycota</taxon>
        <taxon>Pezizomycotina</taxon>
        <taxon>Sordariomycetes</taxon>
        <taxon>Sordariomycetidae</taxon>
        <taxon>Sordariales</taxon>
        <taxon>Sordariaceae</taxon>
        <taxon>Neurospora</taxon>
    </lineage>
</organism>
<proteinExistence type="predicted"/>
<sequence length="175" mass="21343">MEQQLKRVYHDGICFCFWSFFSFLFFLYLVPRFMAYIRSFWQLSENRKKQDSEAVFLSLQFTKHQRHGARIQKYPMVGPRRVCFFRAWLLFSTRCLLVFSSFFFFFWFFLELLFFGLTRLLGDTTYVLFLVDVDLDTNLRWNGYFKSTFPSPGFCGFCLLEFEFFFCDGHYTRRA</sequence>
<evidence type="ECO:0000313" key="3">
    <source>
        <dbReference type="Proteomes" id="UP001278500"/>
    </source>
</evidence>
<gene>
    <name evidence="2" type="ORF">B0H65DRAFT_5263</name>
</gene>
<dbReference type="RefSeq" id="XP_062685620.1">
    <property type="nucleotide sequence ID" value="XM_062828856.1"/>
</dbReference>
<dbReference type="EMBL" id="JAUEPP010000001">
    <property type="protein sequence ID" value="KAK3354242.1"/>
    <property type="molecule type" value="Genomic_DNA"/>
</dbReference>
<dbReference type="Proteomes" id="UP001278500">
    <property type="component" value="Unassembled WGS sequence"/>
</dbReference>
<keyword evidence="1" id="KW-0472">Membrane</keyword>
<keyword evidence="3" id="KW-1185">Reference proteome</keyword>
<name>A0AAE0JMA9_9PEZI</name>
<dbReference type="GeneID" id="87866010"/>
<protein>
    <recommendedName>
        <fullName evidence="4">Transmembrane protein</fullName>
    </recommendedName>
</protein>